<evidence type="ECO:0000313" key="2">
    <source>
        <dbReference type="EMBL" id="KAG4420499.1"/>
    </source>
</evidence>
<name>A0A8H7TF86_9HELO</name>
<reference evidence="2" key="1">
    <citation type="submission" date="2021-02" db="EMBL/GenBank/DDBJ databases">
        <title>Genome sequence Cadophora malorum strain M34.</title>
        <authorList>
            <person name="Stefanovic E."/>
            <person name="Vu D."/>
            <person name="Scully C."/>
            <person name="Dijksterhuis J."/>
            <person name="Roader J."/>
            <person name="Houbraken J."/>
        </authorList>
    </citation>
    <scope>NUCLEOTIDE SEQUENCE</scope>
    <source>
        <strain evidence="2">M34</strain>
    </source>
</reference>
<accession>A0A8H7TF86</accession>
<evidence type="ECO:0000313" key="3">
    <source>
        <dbReference type="Proteomes" id="UP000664132"/>
    </source>
</evidence>
<dbReference type="InterPro" id="IPR010730">
    <property type="entry name" value="HET"/>
</dbReference>
<dbReference type="PANTHER" id="PTHR33112">
    <property type="entry name" value="DOMAIN PROTEIN, PUTATIVE-RELATED"/>
    <property type="match status" value="1"/>
</dbReference>
<dbReference type="Proteomes" id="UP000664132">
    <property type="component" value="Unassembled WGS sequence"/>
</dbReference>
<gene>
    <name evidence="2" type="ORF">IFR04_006319</name>
</gene>
<dbReference type="EMBL" id="JAFJYH010000082">
    <property type="protein sequence ID" value="KAG4420499.1"/>
    <property type="molecule type" value="Genomic_DNA"/>
</dbReference>
<sequence>MADDPSNFELIRTWLDVCTKQHNYCTVNLVSDLTLPARLIDVRPEEDGVDLKLVVTANQNQQLRHGYAVLSHCWGPDTSCMLKATKTNLAELQREIKWASMSKTFQDSIEITRKLNIRGKGIRYLWIDSLCILQDDPHDFEREGTAMHKTYSMATCTIAASSSSSGQGGCFIPRDNNSSHQLEPCHLIIDNQSIIIRPWSNEWSNAHRGALSTRGWCFQERELSRRTIHFTTHRIFWECRTAIASEDHPSMINVQPLHSSRRPHGADPDRLLVLMELGVRSFMPLSHTRPLATKLWCLAVQEYTRRNLTFRKDKLPAIYGIVRIISAVIRDEYVAGIWLCDSVRGASWARDRSIPNPNAVAGGQWPVPRADPLSPTWSWAAIDGPVLYPGLENFDVGGYLDGNGGPANLHQLSGGAFSHAEYNRNGNLVHKTSLEALSATYQKGLLRNYRLEVLGLSGDQGNFGAVVNSELVVRGVVIDITISESDCFPLTSAADSTLEPKCYAMFGRSIFRLGNRREDGVDGGKAYLGLVLQSVVRVNGLAREQFYRRVGTWVVGSTHKSYSKHVRVVEFVLV</sequence>
<comment type="caution">
    <text evidence="2">The sequence shown here is derived from an EMBL/GenBank/DDBJ whole genome shotgun (WGS) entry which is preliminary data.</text>
</comment>
<dbReference type="AlphaFoldDB" id="A0A8H7TF86"/>
<organism evidence="2 3">
    <name type="scientific">Cadophora malorum</name>
    <dbReference type="NCBI Taxonomy" id="108018"/>
    <lineage>
        <taxon>Eukaryota</taxon>
        <taxon>Fungi</taxon>
        <taxon>Dikarya</taxon>
        <taxon>Ascomycota</taxon>
        <taxon>Pezizomycotina</taxon>
        <taxon>Leotiomycetes</taxon>
        <taxon>Helotiales</taxon>
        <taxon>Ploettnerulaceae</taxon>
        <taxon>Cadophora</taxon>
    </lineage>
</organism>
<dbReference type="PANTHER" id="PTHR33112:SF16">
    <property type="entry name" value="HETEROKARYON INCOMPATIBILITY DOMAIN-CONTAINING PROTEIN"/>
    <property type="match status" value="1"/>
</dbReference>
<dbReference type="OrthoDB" id="8300194at2759"/>
<protein>
    <recommendedName>
        <fullName evidence="1">Heterokaryon incompatibility domain-containing protein</fullName>
    </recommendedName>
</protein>
<evidence type="ECO:0000259" key="1">
    <source>
        <dbReference type="Pfam" id="PF06985"/>
    </source>
</evidence>
<feature type="domain" description="Heterokaryon incompatibility" evidence="1">
    <location>
        <begin position="67"/>
        <end position="220"/>
    </location>
</feature>
<dbReference type="Pfam" id="PF06985">
    <property type="entry name" value="HET"/>
    <property type="match status" value="1"/>
</dbReference>
<keyword evidence="3" id="KW-1185">Reference proteome</keyword>
<proteinExistence type="predicted"/>